<dbReference type="RefSeq" id="WP_056946909.1">
    <property type="nucleotide sequence ID" value="NZ_AZCV01000009.1"/>
</dbReference>
<organism evidence="7 8">
    <name type="scientific">Amylolactobacillus amylotrophicus DSM 20534</name>
    <dbReference type="NCBI Taxonomy" id="1423722"/>
    <lineage>
        <taxon>Bacteria</taxon>
        <taxon>Bacillati</taxon>
        <taxon>Bacillota</taxon>
        <taxon>Bacilli</taxon>
        <taxon>Lactobacillales</taxon>
        <taxon>Lactobacillaceae</taxon>
        <taxon>Amylolactobacillus</taxon>
    </lineage>
</organism>
<keyword evidence="4" id="KW-0808">Transferase</keyword>
<dbReference type="GO" id="GO:0005886">
    <property type="term" value="C:plasma membrane"/>
    <property type="evidence" value="ECO:0007669"/>
    <property type="project" value="UniProtKB-SubCell"/>
</dbReference>
<dbReference type="Proteomes" id="UP000050909">
    <property type="component" value="Unassembled WGS sequence"/>
</dbReference>
<keyword evidence="3" id="KW-1003">Cell membrane</keyword>
<gene>
    <name evidence="7" type="ORF">FC62_GL001563</name>
</gene>
<name>A0A0R1H2X0_9LACO</name>
<evidence type="ECO:0000256" key="1">
    <source>
        <dbReference type="ARBA" id="ARBA00004202"/>
    </source>
</evidence>
<dbReference type="AlphaFoldDB" id="A0A0R1H2X0"/>
<comment type="subcellular location">
    <subcellularLocation>
        <location evidence="1">Cell membrane</location>
        <topology evidence="1">Peripheral membrane protein</topology>
    </subcellularLocation>
</comment>
<dbReference type="InterPro" id="IPR043148">
    <property type="entry name" value="TagF_C"/>
</dbReference>
<evidence type="ECO:0000256" key="5">
    <source>
        <dbReference type="ARBA" id="ARBA00022944"/>
    </source>
</evidence>
<keyword evidence="5" id="KW-0777">Teichoic acid biosynthesis</keyword>
<protein>
    <submittedName>
        <fullName evidence="7">Teichoic acid biosynthesis protein</fullName>
    </submittedName>
</protein>
<dbReference type="Pfam" id="PF04464">
    <property type="entry name" value="Glyphos_transf"/>
    <property type="match status" value="1"/>
</dbReference>
<comment type="caution">
    <text evidence="7">The sequence shown here is derived from an EMBL/GenBank/DDBJ whole genome shotgun (WGS) entry which is preliminary data.</text>
</comment>
<dbReference type="PATRIC" id="fig|1423722.3.peg.1595"/>
<comment type="similarity">
    <text evidence="2">Belongs to the CDP-glycerol glycerophosphotransferase family.</text>
</comment>
<proteinExistence type="inferred from homology"/>
<keyword evidence="6" id="KW-0472">Membrane</keyword>
<dbReference type="GO" id="GO:0047355">
    <property type="term" value="F:CDP-glycerol glycerophosphotransferase activity"/>
    <property type="evidence" value="ECO:0007669"/>
    <property type="project" value="InterPro"/>
</dbReference>
<dbReference type="GO" id="GO:0019350">
    <property type="term" value="P:teichoic acid biosynthetic process"/>
    <property type="evidence" value="ECO:0007669"/>
    <property type="project" value="UniProtKB-KW"/>
</dbReference>
<dbReference type="PANTHER" id="PTHR37316:SF3">
    <property type="entry name" value="TEICHOIC ACID GLYCEROL-PHOSPHATE TRANSFERASE"/>
    <property type="match status" value="1"/>
</dbReference>
<evidence type="ECO:0000256" key="2">
    <source>
        <dbReference type="ARBA" id="ARBA00010488"/>
    </source>
</evidence>
<accession>A0A0R1H2X0</accession>
<evidence type="ECO:0000256" key="4">
    <source>
        <dbReference type="ARBA" id="ARBA00022679"/>
    </source>
</evidence>
<evidence type="ECO:0000313" key="7">
    <source>
        <dbReference type="EMBL" id="KRK36903.1"/>
    </source>
</evidence>
<dbReference type="Gene3D" id="3.40.50.12580">
    <property type="match status" value="1"/>
</dbReference>
<dbReference type="InterPro" id="IPR007554">
    <property type="entry name" value="Glycerophosphate_synth"/>
</dbReference>
<evidence type="ECO:0000313" key="8">
    <source>
        <dbReference type="Proteomes" id="UP000050909"/>
    </source>
</evidence>
<dbReference type="InterPro" id="IPR043149">
    <property type="entry name" value="TagF_N"/>
</dbReference>
<dbReference type="EMBL" id="AZCV01000009">
    <property type="protein sequence ID" value="KRK36903.1"/>
    <property type="molecule type" value="Genomic_DNA"/>
</dbReference>
<sequence>MKNFLFKLYLGCIKLVLQFTKTDANKYVILNGAGRSGSNGFLFYKYLRENHPEISVELVEPFPTTHLSFKTWQSISRAKFIFVTHEPFKIKRNQICVELWHGIPLKRMGFMAKNTNPTNNLKTMKTWAKEADYVASSSALYESLMSACVGISDDKYLRVGFPRIDALYGQADELSEAIIEQLFDAPKVNKQTKLGIYMPTFRFELENESVMQEISAGNFLAVSDFDLQQLNAFLQQHNQFLLVRLHPYEQKFMKQELRLSNIAVLEDAYLVEHELDLYEILRVTDYLITDFSSVYFDYLHLNKPVYFLANHLNEYLAKRGILLDPYEKVTPGVKVTSQTELEQAMVSDDHCAAKRTECLELSYSIPKNANSQRLFDQLIEVKGD</sequence>
<evidence type="ECO:0000256" key="6">
    <source>
        <dbReference type="ARBA" id="ARBA00023136"/>
    </source>
</evidence>
<evidence type="ECO:0000256" key="3">
    <source>
        <dbReference type="ARBA" id="ARBA00022475"/>
    </source>
</evidence>
<dbReference type="PANTHER" id="PTHR37316">
    <property type="entry name" value="TEICHOIC ACID GLYCEROL-PHOSPHATE PRIMASE"/>
    <property type="match status" value="1"/>
</dbReference>
<dbReference type="Gene3D" id="3.40.50.11820">
    <property type="match status" value="1"/>
</dbReference>
<dbReference type="SUPFAM" id="SSF53756">
    <property type="entry name" value="UDP-Glycosyltransferase/glycogen phosphorylase"/>
    <property type="match status" value="1"/>
</dbReference>
<reference evidence="7 8" key="1">
    <citation type="journal article" date="2015" name="Genome Announc.">
        <title>Expanding the biotechnology potential of lactobacilli through comparative genomics of 213 strains and associated genera.</title>
        <authorList>
            <person name="Sun Z."/>
            <person name="Harris H.M."/>
            <person name="McCann A."/>
            <person name="Guo C."/>
            <person name="Argimon S."/>
            <person name="Zhang W."/>
            <person name="Yang X."/>
            <person name="Jeffery I.B."/>
            <person name="Cooney J.C."/>
            <person name="Kagawa T.F."/>
            <person name="Liu W."/>
            <person name="Song Y."/>
            <person name="Salvetti E."/>
            <person name="Wrobel A."/>
            <person name="Rasinkangas P."/>
            <person name="Parkhill J."/>
            <person name="Rea M.C."/>
            <person name="O'Sullivan O."/>
            <person name="Ritari J."/>
            <person name="Douillard F.P."/>
            <person name="Paul Ross R."/>
            <person name="Yang R."/>
            <person name="Briner A.E."/>
            <person name="Felis G.E."/>
            <person name="de Vos W.M."/>
            <person name="Barrangou R."/>
            <person name="Klaenhammer T.R."/>
            <person name="Caufield P.W."/>
            <person name="Cui Y."/>
            <person name="Zhang H."/>
            <person name="O'Toole P.W."/>
        </authorList>
    </citation>
    <scope>NUCLEOTIDE SEQUENCE [LARGE SCALE GENOMIC DNA]</scope>
    <source>
        <strain evidence="7 8">DSM 20534</strain>
    </source>
</reference>
<keyword evidence="8" id="KW-1185">Reference proteome</keyword>
<dbReference type="InterPro" id="IPR051612">
    <property type="entry name" value="Teichoic_Acid_Biosynth"/>
</dbReference>